<evidence type="ECO:0000313" key="1">
    <source>
        <dbReference type="EMBL" id="KTQ95744.1"/>
    </source>
</evidence>
<reference evidence="1 2" key="1">
    <citation type="journal article" date="2016" name="Front. Microbiol.">
        <title>Genomic Resource of Rice Seed Associated Bacteria.</title>
        <authorList>
            <person name="Midha S."/>
            <person name="Bansal K."/>
            <person name="Sharma S."/>
            <person name="Kumar N."/>
            <person name="Patil P.P."/>
            <person name="Chaudhry V."/>
            <person name="Patil P.B."/>
        </authorList>
    </citation>
    <scope>NUCLEOTIDE SEQUENCE [LARGE SCALE GENOMIC DNA]</scope>
    <source>
        <strain evidence="1 2">NS226</strain>
    </source>
</reference>
<dbReference type="AlphaFoldDB" id="A0A175RAV4"/>
<proteinExistence type="predicted"/>
<dbReference type="STRING" id="401562.NS365_02265"/>
<accession>A0A175RAV4</accession>
<gene>
    <name evidence="1" type="ORF">NS226_10020</name>
</gene>
<sequence length="167" mass="18763">MVAGEAEHLMSVLAMRVTPAHDENRVLAFPRCPTAERVAAARELSDTQRLELERLRWLALRSQLAPKADLERACYLLAGQPTASLDRYATVFFRALCDHATSEMTVYRPGASQVSDDESWLLRLLAAWRSEQDAAAGALVSWRVRPQARRWMRFLSHGMVRALDAAA</sequence>
<protein>
    <submittedName>
        <fullName evidence="1">Uncharacterized protein</fullName>
    </submittedName>
</protein>
<evidence type="ECO:0000313" key="2">
    <source>
        <dbReference type="Proteomes" id="UP000078272"/>
    </source>
</evidence>
<dbReference type="Proteomes" id="UP000078272">
    <property type="component" value="Unassembled WGS sequence"/>
</dbReference>
<dbReference type="EMBL" id="LDPZ01000020">
    <property type="protein sequence ID" value="KTQ95744.1"/>
    <property type="molecule type" value="Genomic_DNA"/>
</dbReference>
<organism evidence="1 2">
    <name type="scientific">Aureimonas ureilytica</name>
    <dbReference type="NCBI Taxonomy" id="401562"/>
    <lineage>
        <taxon>Bacteria</taxon>
        <taxon>Pseudomonadati</taxon>
        <taxon>Pseudomonadota</taxon>
        <taxon>Alphaproteobacteria</taxon>
        <taxon>Hyphomicrobiales</taxon>
        <taxon>Aurantimonadaceae</taxon>
        <taxon>Aureimonas</taxon>
    </lineage>
</organism>
<dbReference type="PATRIC" id="fig|401562.3.peg.1477"/>
<name>A0A175RAV4_9HYPH</name>
<comment type="caution">
    <text evidence="1">The sequence shown here is derived from an EMBL/GenBank/DDBJ whole genome shotgun (WGS) entry which is preliminary data.</text>
</comment>